<protein>
    <submittedName>
        <fullName evidence="1">Uncharacterized protein</fullName>
    </submittedName>
</protein>
<dbReference type="RefSeq" id="WP_169657399.1">
    <property type="nucleotide sequence ID" value="NZ_JABANE010000035.1"/>
</dbReference>
<name>A0A7X9RUY8_9BACT</name>
<organism evidence="1 2">
    <name type="scientific">Flammeovirga aprica JL-4</name>
    <dbReference type="NCBI Taxonomy" id="694437"/>
    <lineage>
        <taxon>Bacteria</taxon>
        <taxon>Pseudomonadati</taxon>
        <taxon>Bacteroidota</taxon>
        <taxon>Cytophagia</taxon>
        <taxon>Cytophagales</taxon>
        <taxon>Flammeovirgaceae</taxon>
        <taxon>Flammeovirga</taxon>
    </lineage>
</organism>
<reference evidence="1 2" key="1">
    <citation type="submission" date="2020-04" db="EMBL/GenBank/DDBJ databases">
        <title>Flammeovirga sp. SR4, a novel species isolated from seawater.</title>
        <authorList>
            <person name="Wang X."/>
        </authorList>
    </citation>
    <scope>NUCLEOTIDE SEQUENCE [LARGE SCALE GENOMIC DNA]</scope>
    <source>
        <strain evidence="1 2">ATCC 23126</strain>
    </source>
</reference>
<sequence length="398" mass="45555">MMNNNSKLLFSVFFLFLFSNCQLEKNYTKGSFGADIQFLEKYIDDLTILGEGNHLVAVSPKFQGRVFTTTTKGYEGRSIGFFNKELMASEGGLRKMSKLGGESRMWFGPEVNEFSVFFPPYVERSGENMQVSEALDTLFFQTAKINSMMSSSSNQMKIENNYGTVFNLMAERNISYNQKDQIEDKLKIQIPQSVDYVSFSTVTTIKSLDERKWEKGTGLLPIWEIGCMLPSDNQWAIVPTNTAKLDTVTNYFTEQKGRVTIKDGIVFYKVDAKYLNKMGLPRENIKPIMGSYSPEYNLLNIVTYSFENDSLYVSSDWESSKNYEGDVMNIFNGEVTPSLDRNWPFFEFESFSAAKELQKSEELKHRQTVYHFEGSKDDLSLISEKVLGVHLSQLPSYN</sequence>
<evidence type="ECO:0000313" key="1">
    <source>
        <dbReference type="EMBL" id="NME69114.1"/>
    </source>
</evidence>
<evidence type="ECO:0000313" key="2">
    <source>
        <dbReference type="Proteomes" id="UP000576082"/>
    </source>
</evidence>
<dbReference type="EMBL" id="JABANE010000035">
    <property type="protein sequence ID" value="NME69114.1"/>
    <property type="molecule type" value="Genomic_DNA"/>
</dbReference>
<proteinExistence type="predicted"/>
<gene>
    <name evidence="1" type="ORF">HHU12_14155</name>
</gene>
<dbReference type="Proteomes" id="UP000576082">
    <property type="component" value="Unassembled WGS sequence"/>
</dbReference>
<dbReference type="AlphaFoldDB" id="A0A7X9RUY8"/>
<keyword evidence="2" id="KW-1185">Reference proteome</keyword>
<comment type="caution">
    <text evidence="1">The sequence shown here is derived from an EMBL/GenBank/DDBJ whole genome shotgun (WGS) entry which is preliminary data.</text>
</comment>
<accession>A0A7X9RUY8</accession>
<dbReference type="Pfam" id="PF20583">
    <property type="entry name" value="DUF6786"/>
    <property type="match status" value="1"/>
</dbReference>
<dbReference type="InterPro" id="IPR046713">
    <property type="entry name" value="DUF6786"/>
</dbReference>